<dbReference type="Proteomes" id="UP000280346">
    <property type="component" value="Unassembled WGS sequence"/>
</dbReference>
<sequence>MDDPSGGWAKAAKASAELGGKVVDAARDLGSFIAGPAAEVVGMVQDQLKVARFERRIRLMDRVDALMKERGMSGPTRQLTLAVGLPLLSYAAVEEDDNLQDRWATLLTNAADAGSGTEMRRAFVSMLADMTALDVKCLVAIATAPNAGNGTILTGKLPDCVEIDEQSEADAAMPTKDVAVSLGNLYRLGCITLGMTWGGWMHPATAAITPLGLAFVHACTAQQHVATP</sequence>
<evidence type="ECO:0000313" key="2">
    <source>
        <dbReference type="Proteomes" id="UP000280346"/>
    </source>
</evidence>
<dbReference type="OrthoDB" id="7301451at2"/>
<proteinExistence type="predicted"/>
<reference evidence="1 2" key="1">
    <citation type="submission" date="2018-12" db="EMBL/GenBank/DDBJ databases">
        <authorList>
            <person name="Yang Y."/>
        </authorList>
    </citation>
    <scope>NUCLEOTIDE SEQUENCE [LARGE SCALE GENOMIC DNA]</scope>
    <source>
        <strain evidence="1 2">GSF71</strain>
    </source>
</reference>
<gene>
    <name evidence="1" type="ORF">EJ913_19815</name>
</gene>
<keyword evidence="2" id="KW-1185">Reference proteome</keyword>
<comment type="caution">
    <text evidence="1">The sequence shown here is derived from an EMBL/GenBank/DDBJ whole genome shotgun (WGS) entry which is preliminary data.</text>
</comment>
<dbReference type="InterPro" id="IPR025506">
    <property type="entry name" value="Abi_alpha"/>
</dbReference>
<accession>A0A433J4V8</accession>
<evidence type="ECO:0000313" key="1">
    <source>
        <dbReference type="EMBL" id="RUQ67471.1"/>
    </source>
</evidence>
<dbReference type="AlphaFoldDB" id="A0A433J4V8"/>
<dbReference type="Pfam" id="PF14337">
    <property type="entry name" value="Abi_alpha"/>
    <property type="match status" value="1"/>
</dbReference>
<protein>
    <submittedName>
        <fullName evidence="1">DUF4393 domain-containing protein</fullName>
    </submittedName>
</protein>
<dbReference type="RefSeq" id="WP_127001073.1">
    <property type="nucleotide sequence ID" value="NZ_JBNPXW010000015.1"/>
</dbReference>
<organism evidence="1 2">
    <name type="scientific">Azospirillum doebereinerae</name>
    <dbReference type="NCBI Taxonomy" id="92933"/>
    <lineage>
        <taxon>Bacteria</taxon>
        <taxon>Pseudomonadati</taxon>
        <taxon>Pseudomonadota</taxon>
        <taxon>Alphaproteobacteria</taxon>
        <taxon>Rhodospirillales</taxon>
        <taxon>Azospirillaceae</taxon>
        <taxon>Azospirillum</taxon>
    </lineage>
</organism>
<name>A0A433J4V8_9PROT</name>
<dbReference type="EMBL" id="RZIJ01000017">
    <property type="protein sequence ID" value="RUQ67471.1"/>
    <property type="molecule type" value="Genomic_DNA"/>
</dbReference>